<dbReference type="Proteomes" id="UP000280307">
    <property type="component" value="Unassembled WGS sequence"/>
</dbReference>
<dbReference type="Pfam" id="PF11335">
    <property type="entry name" value="DUF3137"/>
    <property type="match status" value="1"/>
</dbReference>
<gene>
    <name evidence="2" type="ORF">EI684_03205</name>
</gene>
<dbReference type="AlphaFoldDB" id="A0A426U8B8"/>
<proteinExistence type="predicted"/>
<evidence type="ECO:0000256" key="1">
    <source>
        <dbReference type="SAM" id="Phobius"/>
    </source>
</evidence>
<comment type="caution">
    <text evidence="2">The sequence shown here is derived from an EMBL/GenBank/DDBJ whole genome shotgun (WGS) entry which is preliminary data.</text>
</comment>
<feature type="transmembrane region" description="Helical" evidence="1">
    <location>
        <begin position="36"/>
        <end position="55"/>
    </location>
</feature>
<keyword evidence="1" id="KW-1133">Transmembrane helix</keyword>
<evidence type="ECO:0000313" key="3">
    <source>
        <dbReference type="Proteomes" id="UP000280307"/>
    </source>
</evidence>
<dbReference type="EMBL" id="RSAS01000124">
    <property type="protein sequence ID" value="RRR76366.1"/>
    <property type="molecule type" value="Genomic_DNA"/>
</dbReference>
<accession>A0A426U8B8</accession>
<evidence type="ECO:0000313" key="2">
    <source>
        <dbReference type="EMBL" id="RRR76366.1"/>
    </source>
</evidence>
<name>A0A426U8B8_9CHLR</name>
<reference evidence="2 3" key="1">
    <citation type="submission" date="2018-12" db="EMBL/GenBank/DDBJ databases">
        <title>Genome Sequence of Candidatus Viridilinea halotolerans isolated from saline sulfide-rich spring.</title>
        <authorList>
            <person name="Grouzdev D.S."/>
            <person name="Burganskaya E.I."/>
            <person name="Krutkina M.S."/>
            <person name="Sukhacheva M.V."/>
            <person name="Gorlenko V.M."/>
        </authorList>
    </citation>
    <scope>NUCLEOTIDE SEQUENCE [LARGE SCALE GENOMIC DNA]</scope>
    <source>
        <strain evidence="2">Chok-6</strain>
    </source>
</reference>
<sequence length="332" mass="38070">MDFSRSTPNVSDLYTGELQPILEQVEQKRQHARKRMLISIFVIIPAALLLGLLFMALISGWLLAICLIIGVVAAIWFSSGVQKEYRNFFKGEVITRIAHLVDPSLRYDPFGGITKETFQHSQLFRQQIDRYKAEDYFSGTLGATAVRFSEVHAEYETTSTDSDGDTTTEWHTIFQGIFFIADFNKEFNGRTYIFPDKAERMLGGLGRMLQSWGSQIDRRHGELIQMEDPEFEKIFAVRATDQIEARYILSTSLMQRLTEFSQQLGKPLAIAFIDSQIYLAISSTKDHFEPPSLWRGAAMLSQEDIGEYLQDVRLAQQIVDDLNLNLRIWTKE</sequence>
<organism evidence="2 3">
    <name type="scientific">Candidatus Viridilinea halotolerans</name>
    <dbReference type="NCBI Taxonomy" id="2491704"/>
    <lineage>
        <taxon>Bacteria</taxon>
        <taxon>Bacillati</taxon>
        <taxon>Chloroflexota</taxon>
        <taxon>Chloroflexia</taxon>
        <taxon>Chloroflexales</taxon>
        <taxon>Chloroflexineae</taxon>
        <taxon>Oscillochloridaceae</taxon>
        <taxon>Candidatus Viridilinea</taxon>
    </lineage>
</organism>
<dbReference type="InterPro" id="IPR021484">
    <property type="entry name" value="DUF3137"/>
</dbReference>
<keyword evidence="1" id="KW-0812">Transmembrane</keyword>
<protein>
    <submittedName>
        <fullName evidence="2">DUF3137 domain-containing protein</fullName>
    </submittedName>
</protein>
<feature type="transmembrane region" description="Helical" evidence="1">
    <location>
        <begin position="61"/>
        <end position="81"/>
    </location>
</feature>
<keyword evidence="1" id="KW-0472">Membrane</keyword>